<proteinExistence type="predicted"/>
<gene>
    <name evidence="1" type="ORF">PMW_167</name>
</gene>
<sequence length="62" mass="6891">MKILIAKDSSKASKGKSTRTQMVEEIARLNGWEVVTIDLADPEVRKIQGLQFNAAIFDEGEI</sequence>
<protein>
    <submittedName>
        <fullName evidence="1">Uncharacterized protein</fullName>
    </submittedName>
</protein>
<keyword evidence="2" id="KW-1185">Reference proteome</keyword>
<organism evidence="1 2">
    <name type="scientific">Pseudomonas phage phiPMW</name>
    <dbReference type="NCBI Taxonomy" id="1815582"/>
    <lineage>
        <taxon>Viruses</taxon>
        <taxon>Duplodnaviria</taxon>
        <taxon>Heunggongvirae</taxon>
        <taxon>Uroviricota</taxon>
        <taxon>Caudoviricetes</taxon>
        <taxon>Plaisancevirus</taxon>
        <taxon>Plaisancevirus PMW</taxon>
    </lineage>
</organism>
<evidence type="ECO:0000313" key="2">
    <source>
        <dbReference type="Proteomes" id="UP000223738"/>
    </source>
</evidence>
<reference evidence="1 2" key="1">
    <citation type="submission" date="2016-03" db="EMBL/GenBank/DDBJ databases">
        <title>Characterization of pf16 and phiPMW: Two novel phages infecting Pseudomonas putida PpG1.</title>
        <authorList>
            <person name="Magill D.J."/>
            <person name="Krylov V.N."/>
            <person name="Allen C.C.R."/>
            <person name="McGrath J.W."/>
            <person name="Quinn J.P."/>
            <person name="Kulakov L.A."/>
        </authorList>
    </citation>
    <scope>NUCLEOTIDE SEQUENCE [LARGE SCALE GENOMIC DNA]</scope>
</reference>
<dbReference type="EMBL" id="KU862660">
    <property type="protein sequence ID" value="ANA49292.1"/>
    <property type="molecule type" value="Genomic_DNA"/>
</dbReference>
<name>A0A1S5R1I7_9CAUD</name>
<accession>A0A1S5R1I7</accession>
<dbReference type="Proteomes" id="UP000223738">
    <property type="component" value="Segment"/>
</dbReference>
<evidence type="ECO:0000313" key="1">
    <source>
        <dbReference type="EMBL" id="ANA49292.1"/>
    </source>
</evidence>